<dbReference type="EMBL" id="JAOTPV010000022">
    <property type="protein sequence ID" value="KAJ4471478.1"/>
    <property type="molecule type" value="Genomic_DNA"/>
</dbReference>
<proteinExistence type="predicted"/>
<feature type="region of interest" description="Disordered" evidence="1">
    <location>
        <begin position="126"/>
        <end position="184"/>
    </location>
</feature>
<feature type="compositionally biased region" description="Low complexity" evidence="1">
    <location>
        <begin position="168"/>
        <end position="184"/>
    </location>
</feature>
<evidence type="ECO:0000313" key="3">
    <source>
        <dbReference type="Proteomes" id="UP001150266"/>
    </source>
</evidence>
<comment type="caution">
    <text evidence="2">The sequence shown here is derived from an EMBL/GenBank/DDBJ whole genome shotgun (WGS) entry which is preliminary data.</text>
</comment>
<keyword evidence="3" id="KW-1185">Reference proteome</keyword>
<protein>
    <submittedName>
        <fullName evidence="2">Uncharacterized protein</fullName>
    </submittedName>
</protein>
<dbReference type="AlphaFoldDB" id="A0A9W9A205"/>
<name>A0A9W9A205_9AGAR</name>
<organism evidence="2 3">
    <name type="scientific">Lentinula aciculospora</name>
    <dbReference type="NCBI Taxonomy" id="153920"/>
    <lineage>
        <taxon>Eukaryota</taxon>
        <taxon>Fungi</taxon>
        <taxon>Dikarya</taxon>
        <taxon>Basidiomycota</taxon>
        <taxon>Agaricomycotina</taxon>
        <taxon>Agaricomycetes</taxon>
        <taxon>Agaricomycetidae</taxon>
        <taxon>Agaricales</taxon>
        <taxon>Marasmiineae</taxon>
        <taxon>Omphalotaceae</taxon>
        <taxon>Lentinula</taxon>
    </lineage>
</organism>
<evidence type="ECO:0000256" key="1">
    <source>
        <dbReference type="SAM" id="MobiDB-lite"/>
    </source>
</evidence>
<dbReference type="Proteomes" id="UP001150266">
    <property type="component" value="Unassembled WGS sequence"/>
</dbReference>
<evidence type="ECO:0000313" key="2">
    <source>
        <dbReference type="EMBL" id="KAJ4471478.1"/>
    </source>
</evidence>
<accession>A0A9W9A205</accession>
<sequence length="184" mass="21296">MKPKQFKVKAPKFKIKEYKVPEYSKYVVVTNPWSKPTFLSGNGRRENERFANTIGGWFEKMTGQPVQTIYFQSNKEFIIVELEHNVDVNLILGAHHTQDFFKIPTRAEISEIYVYDKKDLMELRVKEKEDYPPPRKTKTSKPPTHFAQPLSSELQELITARRSSYEESQPASSICSSTPSCSTK</sequence>
<reference evidence="2" key="1">
    <citation type="submission" date="2022-08" db="EMBL/GenBank/DDBJ databases">
        <title>A Global Phylogenomic Analysis of the Shiitake Genus Lentinula.</title>
        <authorList>
            <consortium name="DOE Joint Genome Institute"/>
            <person name="Sierra-Patev S."/>
            <person name="Min B."/>
            <person name="Naranjo-Ortiz M."/>
            <person name="Looney B."/>
            <person name="Konkel Z."/>
            <person name="Slot J.C."/>
            <person name="Sakamoto Y."/>
            <person name="Steenwyk J.L."/>
            <person name="Rokas A."/>
            <person name="Carro J."/>
            <person name="Camarero S."/>
            <person name="Ferreira P."/>
            <person name="Molpeceres G."/>
            <person name="Ruiz-Duenas F.J."/>
            <person name="Serrano A."/>
            <person name="Henrissat B."/>
            <person name="Drula E."/>
            <person name="Hughes K.W."/>
            <person name="Mata J.L."/>
            <person name="Ishikawa N.K."/>
            <person name="Vargas-Isla R."/>
            <person name="Ushijima S."/>
            <person name="Smith C.A."/>
            <person name="Ahrendt S."/>
            <person name="Andreopoulos W."/>
            <person name="He G."/>
            <person name="Labutti K."/>
            <person name="Lipzen A."/>
            <person name="Ng V."/>
            <person name="Riley R."/>
            <person name="Sandor L."/>
            <person name="Barry K."/>
            <person name="Martinez A.T."/>
            <person name="Xiao Y."/>
            <person name="Gibbons J.G."/>
            <person name="Terashima K."/>
            <person name="Grigoriev I.V."/>
            <person name="Hibbett D.S."/>
        </authorList>
    </citation>
    <scope>NUCLEOTIDE SEQUENCE</scope>
    <source>
        <strain evidence="2">JLM2183</strain>
    </source>
</reference>
<dbReference type="OrthoDB" id="2996389at2759"/>
<gene>
    <name evidence="2" type="ORF">J3R30DRAFT_1083823</name>
</gene>